<comment type="similarity">
    <text evidence="1 10">Belongs to the Nth/MutY family.</text>
</comment>
<evidence type="ECO:0000313" key="13">
    <source>
        <dbReference type="Proteomes" id="UP000647416"/>
    </source>
</evidence>
<keyword evidence="6 10" id="KW-0408">Iron</keyword>
<dbReference type="InterPro" id="IPR004036">
    <property type="entry name" value="Endonuclease-III-like_CS2"/>
</dbReference>
<dbReference type="EC" id="4.2.99.18" evidence="10"/>
<dbReference type="SMART" id="SM00478">
    <property type="entry name" value="ENDO3c"/>
    <property type="match status" value="1"/>
</dbReference>
<evidence type="ECO:0000256" key="7">
    <source>
        <dbReference type="ARBA" id="ARBA00023014"/>
    </source>
</evidence>
<dbReference type="GO" id="GO:0006285">
    <property type="term" value="P:base-excision repair, AP site formation"/>
    <property type="evidence" value="ECO:0007669"/>
    <property type="project" value="TreeGrafter"/>
</dbReference>
<dbReference type="SMART" id="SM00525">
    <property type="entry name" value="FES"/>
    <property type="match status" value="1"/>
</dbReference>
<feature type="binding site" evidence="10">
    <location>
        <position position="204"/>
    </location>
    <ligand>
        <name>[4Fe-4S] cluster</name>
        <dbReference type="ChEBI" id="CHEBI:49883"/>
    </ligand>
</feature>
<keyword evidence="10" id="KW-0456">Lyase</keyword>
<dbReference type="CDD" id="cd00056">
    <property type="entry name" value="ENDO3c"/>
    <property type="match status" value="1"/>
</dbReference>
<dbReference type="NCBIfam" id="TIGR01083">
    <property type="entry name" value="nth"/>
    <property type="match status" value="1"/>
</dbReference>
<dbReference type="PANTHER" id="PTHR10359:SF18">
    <property type="entry name" value="ENDONUCLEASE III"/>
    <property type="match status" value="1"/>
</dbReference>
<dbReference type="GO" id="GO:0003677">
    <property type="term" value="F:DNA binding"/>
    <property type="evidence" value="ECO:0007669"/>
    <property type="project" value="UniProtKB-UniRule"/>
</dbReference>
<organism evidence="12 13">
    <name type="scientific">Qingrenia yutianensis</name>
    <dbReference type="NCBI Taxonomy" id="2763676"/>
    <lineage>
        <taxon>Bacteria</taxon>
        <taxon>Bacillati</taxon>
        <taxon>Bacillota</taxon>
        <taxon>Clostridia</taxon>
        <taxon>Eubacteriales</taxon>
        <taxon>Oscillospiraceae</taxon>
        <taxon>Qingrenia</taxon>
    </lineage>
</organism>
<dbReference type="EMBL" id="JACRTE010000001">
    <property type="protein sequence ID" value="MBC8595433.1"/>
    <property type="molecule type" value="Genomic_DNA"/>
</dbReference>
<dbReference type="FunFam" id="1.10.340.30:FF:000001">
    <property type="entry name" value="Endonuclease III"/>
    <property type="match status" value="1"/>
</dbReference>
<feature type="binding site" evidence="10">
    <location>
        <position position="195"/>
    </location>
    <ligand>
        <name>[4Fe-4S] cluster</name>
        <dbReference type="ChEBI" id="CHEBI:49883"/>
    </ligand>
</feature>
<keyword evidence="4 10" id="KW-0227">DNA damage</keyword>
<evidence type="ECO:0000256" key="9">
    <source>
        <dbReference type="ARBA" id="ARBA00023295"/>
    </source>
</evidence>
<dbReference type="InterPro" id="IPR023170">
    <property type="entry name" value="HhH_base_excis_C"/>
</dbReference>
<comment type="catalytic activity">
    <reaction evidence="10">
        <text>2'-deoxyribonucleotide-(2'-deoxyribose 5'-phosphate)-2'-deoxyribonucleotide-DNA = a 3'-end 2'-deoxyribonucleotide-(2,3-dehydro-2,3-deoxyribose 5'-phosphate)-DNA + a 5'-end 5'-phospho-2'-deoxyribonucleoside-DNA + H(+)</text>
        <dbReference type="Rhea" id="RHEA:66592"/>
        <dbReference type="Rhea" id="RHEA-COMP:13180"/>
        <dbReference type="Rhea" id="RHEA-COMP:16897"/>
        <dbReference type="Rhea" id="RHEA-COMP:17067"/>
        <dbReference type="ChEBI" id="CHEBI:15378"/>
        <dbReference type="ChEBI" id="CHEBI:136412"/>
        <dbReference type="ChEBI" id="CHEBI:157695"/>
        <dbReference type="ChEBI" id="CHEBI:167181"/>
        <dbReference type="EC" id="4.2.99.18"/>
    </reaction>
</comment>
<keyword evidence="10" id="KW-0238">DNA-binding</keyword>
<feature type="domain" description="HhH-GPD" evidence="11">
    <location>
        <begin position="39"/>
        <end position="186"/>
    </location>
</feature>
<dbReference type="RefSeq" id="WP_262431127.1">
    <property type="nucleotide sequence ID" value="NZ_JACRTE010000001.1"/>
</dbReference>
<comment type="function">
    <text evidence="10">DNA repair enzyme that has both DNA N-glycosylase activity and AP-lyase activity. The DNA N-glycosylase activity releases various damaged pyrimidines from DNA by cleaving the N-glycosidic bond, leaving an AP (apurinic/apyrimidinic) site. The AP-lyase activity cleaves the phosphodiester bond 3' to the AP site by a beta-elimination, leaving a 3'-terminal unsaturated sugar and a product with a terminal 5'-phosphate.</text>
</comment>
<name>A0A926F717_9FIRM</name>
<dbReference type="Gene3D" id="1.10.340.30">
    <property type="entry name" value="Hypothetical protein, domain 2"/>
    <property type="match status" value="1"/>
</dbReference>
<proteinExistence type="inferred from homology"/>
<dbReference type="SUPFAM" id="SSF48150">
    <property type="entry name" value="DNA-glycosylase"/>
    <property type="match status" value="1"/>
</dbReference>
<dbReference type="AlphaFoldDB" id="A0A926F717"/>
<evidence type="ECO:0000256" key="1">
    <source>
        <dbReference type="ARBA" id="ARBA00008343"/>
    </source>
</evidence>
<dbReference type="InterPro" id="IPR003265">
    <property type="entry name" value="HhH-GPD_domain"/>
</dbReference>
<feature type="binding site" evidence="10">
    <location>
        <position position="188"/>
    </location>
    <ligand>
        <name>[4Fe-4S] cluster</name>
        <dbReference type="ChEBI" id="CHEBI:49883"/>
    </ligand>
</feature>
<dbReference type="PROSITE" id="PS00764">
    <property type="entry name" value="ENDONUCLEASE_III_1"/>
    <property type="match status" value="1"/>
</dbReference>
<dbReference type="InterPro" id="IPR003651">
    <property type="entry name" value="Endonuclease3_FeS-loop_motif"/>
</dbReference>
<keyword evidence="9 10" id="KW-0326">Glycosidase</keyword>
<keyword evidence="3 10" id="KW-0479">Metal-binding</keyword>
<sequence>MRRSEKVLKIKEIFDRVYADAKCSLDYTEPYQLLIAVVLSAQCTDKRVNIVTQTLFDKYKTLKDFADADIDELAEAVKPCGFYKTKSRNIKALAQKIIEEYGGKIPDTMEELTALPGVGRKTANLILGDVYGKPALVIDTHAIRLTGRIGLTKETDPKKIEFDLKKFVPDDYSIHFCHQLVWHGRAICTARSPKCEICPIAMLCRYYEKTYLKKGD</sequence>
<dbReference type="PIRSF" id="PIRSF001435">
    <property type="entry name" value="Nth"/>
    <property type="match status" value="1"/>
</dbReference>
<dbReference type="InterPro" id="IPR004035">
    <property type="entry name" value="Endouclease-III_FeS-bd_BS"/>
</dbReference>
<dbReference type="GO" id="GO:0140078">
    <property type="term" value="F:class I DNA-(apurinic or apyrimidinic site) endonuclease activity"/>
    <property type="evidence" value="ECO:0007669"/>
    <property type="project" value="UniProtKB-EC"/>
</dbReference>
<gene>
    <name evidence="10 12" type="primary">nth</name>
    <name evidence="12" type="ORF">H8706_00925</name>
</gene>
<dbReference type="InterPro" id="IPR000445">
    <property type="entry name" value="HhH_motif"/>
</dbReference>
<feature type="binding site" evidence="10">
    <location>
        <position position="198"/>
    </location>
    <ligand>
        <name>[4Fe-4S] cluster</name>
        <dbReference type="ChEBI" id="CHEBI:49883"/>
    </ligand>
</feature>
<dbReference type="GO" id="GO:0046872">
    <property type="term" value="F:metal ion binding"/>
    <property type="evidence" value="ECO:0007669"/>
    <property type="project" value="UniProtKB-KW"/>
</dbReference>
<dbReference type="Proteomes" id="UP000647416">
    <property type="component" value="Unassembled WGS sequence"/>
</dbReference>
<evidence type="ECO:0000259" key="11">
    <source>
        <dbReference type="SMART" id="SM00478"/>
    </source>
</evidence>
<protein>
    <recommendedName>
        <fullName evidence="10">Endonuclease III</fullName>
        <ecNumber evidence="10">4.2.99.18</ecNumber>
    </recommendedName>
    <alternativeName>
        <fullName evidence="10">DNA-(apurinic or apyrimidinic site) lyase</fullName>
    </alternativeName>
</protein>
<dbReference type="Pfam" id="PF10576">
    <property type="entry name" value="EndIII_4Fe-2S"/>
    <property type="match status" value="1"/>
</dbReference>
<keyword evidence="13" id="KW-1185">Reference proteome</keyword>
<evidence type="ECO:0000256" key="4">
    <source>
        <dbReference type="ARBA" id="ARBA00022763"/>
    </source>
</evidence>
<keyword evidence="2 10" id="KW-0004">4Fe-4S</keyword>
<evidence type="ECO:0000256" key="8">
    <source>
        <dbReference type="ARBA" id="ARBA00023204"/>
    </source>
</evidence>
<keyword evidence="12" id="KW-0540">Nuclease</keyword>
<evidence type="ECO:0000256" key="6">
    <source>
        <dbReference type="ARBA" id="ARBA00023004"/>
    </source>
</evidence>
<keyword evidence="7 10" id="KW-0411">Iron-sulfur</keyword>
<dbReference type="InterPro" id="IPR005759">
    <property type="entry name" value="Nth"/>
</dbReference>
<dbReference type="GO" id="GO:0051539">
    <property type="term" value="F:4 iron, 4 sulfur cluster binding"/>
    <property type="evidence" value="ECO:0007669"/>
    <property type="project" value="UniProtKB-UniRule"/>
</dbReference>
<dbReference type="HAMAP" id="MF_00942">
    <property type="entry name" value="Nth"/>
    <property type="match status" value="1"/>
</dbReference>
<comment type="cofactor">
    <cofactor evidence="10">
        <name>[4Fe-4S] cluster</name>
        <dbReference type="ChEBI" id="CHEBI:49883"/>
    </cofactor>
    <text evidence="10">Binds 1 [4Fe-4S] cluster.</text>
</comment>
<keyword evidence="12" id="KW-0255">Endonuclease</keyword>
<evidence type="ECO:0000256" key="5">
    <source>
        <dbReference type="ARBA" id="ARBA00022801"/>
    </source>
</evidence>
<keyword evidence="5 10" id="KW-0378">Hydrolase</keyword>
<evidence type="ECO:0000256" key="10">
    <source>
        <dbReference type="HAMAP-Rule" id="MF_00942"/>
    </source>
</evidence>
<dbReference type="Gene3D" id="1.10.1670.10">
    <property type="entry name" value="Helix-hairpin-Helix base-excision DNA repair enzymes (C-terminal)"/>
    <property type="match status" value="1"/>
</dbReference>
<evidence type="ECO:0000256" key="3">
    <source>
        <dbReference type="ARBA" id="ARBA00022723"/>
    </source>
</evidence>
<keyword evidence="8 10" id="KW-0234">DNA repair</keyword>
<comment type="caution">
    <text evidence="12">The sequence shown here is derived from an EMBL/GenBank/DDBJ whole genome shotgun (WGS) entry which is preliminary data.</text>
</comment>
<dbReference type="Pfam" id="PF00730">
    <property type="entry name" value="HhH-GPD"/>
    <property type="match status" value="1"/>
</dbReference>
<reference evidence="12" key="1">
    <citation type="submission" date="2020-08" db="EMBL/GenBank/DDBJ databases">
        <title>Genome public.</title>
        <authorList>
            <person name="Liu C."/>
            <person name="Sun Q."/>
        </authorList>
    </citation>
    <scope>NUCLEOTIDE SEQUENCE</scope>
    <source>
        <strain evidence="12">NSJ-50</strain>
    </source>
</reference>
<evidence type="ECO:0000313" key="12">
    <source>
        <dbReference type="EMBL" id="MBC8595433.1"/>
    </source>
</evidence>
<dbReference type="PANTHER" id="PTHR10359">
    <property type="entry name" value="A/G-SPECIFIC ADENINE GLYCOSYLASE/ENDONUCLEASE III"/>
    <property type="match status" value="1"/>
</dbReference>
<dbReference type="PROSITE" id="PS01155">
    <property type="entry name" value="ENDONUCLEASE_III_2"/>
    <property type="match status" value="1"/>
</dbReference>
<accession>A0A926F717</accession>
<dbReference type="InterPro" id="IPR011257">
    <property type="entry name" value="DNA_glycosylase"/>
</dbReference>
<dbReference type="Pfam" id="PF00633">
    <property type="entry name" value="HHH"/>
    <property type="match status" value="1"/>
</dbReference>
<evidence type="ECO:0000256" key="2">
    <source>
        <dbReference type="ARBA" id="ARBA00022485"/>
    </source>
</evidence>
<dbReference type="GO" id="GO:0019104">
    <property type="term" value="F:DNA N-glycosylase activity"/>
    <property type="evidence" value="ECO:0007669"/>
    <property type="project" value="UniProtKB-UniRule"/>
</dbReference>